<organism evidence="5 6">
    <name type="scientific">Duganella lactea</name>
    <dbReference type="NCBI Taxonomy" id="2692173"/>
    <lineage>
        <taxon>Bacteria</taxon>
        <taxon>Pseudomonadati</taxon>
        <taxon>Pseudomonadota</taxon>
        <taxon>Betaproteobacteria</taxon>
        <taxon>Burkholderiales</taxon>
        <taxon>Oxalobacteraceae</taxon>
        <taxon>Telluria group</taxon>
        <taxon>Duganella</taxon>
    </lineage>
</organism>
<dbReference type="EMBL" id="WWCP01000002">
    <property type="protein sequence ID" value="MYM81029.1"/>
    <property type="molecule type" value="Genomic_DNA"/>
</dbReference>
<dbReference type="InterPro" id="IPR036390">
    <property type="entry name" value="WH_DNA-bd_sf"/>
</dbReference>
<evidence type="ECO:0000256" key="1">
    <source>
        <dbReference type="ARBA" id="ARBA00023015"/>
    </source>
</evidence>
<evidence type="ECO:0000259" key="4">
    <source>
        <dbReference type="PROSITE" id="PS50987"/>
    </source>
</evidence>
<dbReference type="RefSeq" id="WP_161018340.1">
    <property type="nucleotide sequence ID" value="NZ_WWCP01000002.1"/>
</dbReference>
<reference evidence="5 6" key="1">
    <citation type="submission" date="2019-12" db="EMBL/GenBank/DDBJ databases">
        <title>Novel species isolated from a subtropical stream in China.</title>
        <authorList>
            <person name="Lu H."/>
        </authorList>
    </citation>
    <scope>NUCLEOTIDE SEQUENCE [LARGE SCALE GENOMIC DNA]</scope>
    <source>
        <strain evidence="5 6">FT50W</strain>
    </source>
</reference>
<dbReference type="PANTHER" id="PTHR43132:SF2">
    <property type="entry name" value="ARSENICAL RESISTANCE OPERON REPRESSOR ARSR-RELATED"/>
    <property type="match status" value="1"/>
</dbReference>
<keyword evidence="3" id="KW-0804">Transcription</keyword>
<dbReference type="InterPro" id="IPR051011">
    <property type="entry name" value="Metal_resp_trans_reg"/>
</dbReference>
<dbReference type="Pfam" id="PF12840">
    <property type="entry name" value="HTH_20"/>
    <property type="match status" value="1"/>
</dbReference>
<protein>
    <submittedName>
        <fullName evidence="5">Metalloregulator ArsR/SmtB family transcription factor</fullName>
    </submittedName>
</protein>
<dbReference type="Gene3D" id="1.10.10.10">
    <property type="entry name" value="Winged helix-like DNA-binding domain superfamily/Winged helix DNA-binding domain"/>
    <property type="match status" value="1"/>
</dbReference>
<feature type="domain" description="HTH arsR-type" evidence="4">
    <location>
        <begin position="1"/>
        <end position="95"/>
    </location>
</feature>
<dbReference type="PANTHER" id="PTHR43132">
    <property type="entry name" value="ARSENICAL RESISTANCE OPERON REPRESSOR ARSR-RELATED"/>
    <property type="match status" value="1"/>
</dbReference>
<proteinExistence type="predicted"/>
<keyword evidence="1" id="KW-0805">Transcription regulation</keyword>
<dbReference type="SUPFAM" id="SSF46785">
    <property type="entry name" value="Winged helix' DNA-binding domain"/>
    <property type="match status" value="1"/>
</dbReference>
<dbReference type="NCBIfam" id="NF033788">
    <property type="entry name" value="HTH_metalloreg"/>
    <property type="match status" value="1"/>
</dbReference>
<dbReference type="InterPro" id="IPR001845">
    <property type="entry name" value="HTH_ArsR_DNA-bd_dom"/>
</dbReference>
<evidence type="ECO:0000256" key="2">
    <source>
        <dbReference type="ARBA" id="ARBA00023125"/>
    </source>
</evidence>
<dbReference type="InterPro" id="IPR036388">
    <property type="entry name" value="WH-like_DNA-bd_sf"/>
</dbReference>
<dbReference type="SMART" id="SM00418">
    <property type="entry name" value="HTH_ARSR"/>
    <property type="match status" value="1"/>
</dbReference>
<dbReference type="InterPro" id="IPR011991">
    <property type="entry name" value="ArsR-like_HTH"/>
</dbReference>
<keyword evidence="2" id="KW-0238">DNA-binding</keyword>
<dbReference type="GO" id="GO:0003700">
    <property type="term" value="F:DNA-binding transcription factor activity"/>
    <property type="evidence" value="ECO:0007669"/>
    <property type="project" value="InterPro"/>
</dbReference>
<sequence>MDTKDVLAALAAIAQESRLAVFRLLVQVGPAGMAASKIAEHLDVAPSSLSFHLKELTHARLITSRAEGRFIIYSADVAVMNGVIGYLTENCCGGIPCGPASCGTTPTAH</sequence>
<dbReference type="PRINTS" id="PR00778">
    <property type="entry name" value="HTHARSR"/>
</dbReference>
<dbReference type="Proteomes" id="UP000474565">
    <property type="component" value="Unassembled WGS sequence"/>
</dbReference>
<evidence type="ECO:0000256" key="3">
    <source>
        <dbReference type="ARBA" id="ARBA00023163"/>
    </source>
</evidence>
<dbReference type="AlphaFoldDB" id="A0A6L8MF82"/>
<name>A0A6L8MF82_9BURK</name>
<evidence type="ECO:0000313" key="5">
    <source>
        <dbReference type="EMBL" id="MYM81029.1"/>
    </source>
</evidence>
<gene>
    <name evidence="5" type="ORF">GTP44_03520</name>
</gene>
<dbReference type="CDD" id="cd00090">
    <property type="entry name" value="HTH_ARSR"/>
    <property type="match status" value="1"/>
</dbReference>
<dbReference type="PROSITE" id="PS50987">
    <property type="entry name" value="HTH_ARSR_2"/>
    <property type="match status" value="1"/>
</dbReference>
<accession>A0A6L8MF82</accession>
<evidence type="ECO:0000313" key="6">
    <source>
        <dbReference type="Proteomes" id="UP000474565"/>
    </source>
</evidence>
<dbReference type="GO" id="GO:0003677">
    <property type="term" value="F:DNA binding"/>
    <property type="evidence" value="ECO:0007669"/>
    <property type="project" value="UniProtKB-KW"/>
</dbReference>
<comment type="caution">
    <text evidence="5">The sequence shown here is derived from an EMBL/GenBank/DDBJ whole genome shotgun (WGS) entry which is preliminary data.</text>
</comment>